<dbReference type="RefSeq" id="WP_152891446.1">
    <property type="nucleotide sequence ID" value="NZ_WHJC01000296.1"/>
</dbReference>
<dbReference type="EMBL" id="WHJC01000296">
    <property type="protein sequence ID" value="MPQ44731.1"/>
    <property type="molecule type" value="Genomic_DNA"/>
</dbReference>
<keyword evidence="2" id="KW-1185">Reference proteome</keyword>
<evidence type="ECO:0000313" key="2">
    <source>
        <dbReference type="Proteomes" id="UP000430345"/>
    </source>
</evidence>
<organism evidence="1 2">
    <name type="scientific">Clostridium tarantellae</name>
    <dbReference type="NCBI Taxonomy" id="39493"/>
    <lineage>
        <taxon>Bacteria</taxon>
        <taxon>Bacillati</taxon>
        <taxon>Bacillota</taxon>
        <taxon>Clostridia</taxon>
        <taxon>Eubacteriales</taxon>
        <taxon>Clostridiaceae</taxon>
        <taxon>Clostridium</taxon>
    </lineage>
</organism>
<reference evidence="1 2" key="1">
    <citation type="submission" date="2019-10" db="EMBL/GenBank/DDBJ databases">
        <title>The Genome Sequence of Clostridium tarantellae Isolated from Fish Brain.</title>
        <authorList>
            <person name="Bano L."/>
            <person name="Kiel M."/>
            <person name="Sales G."/>
            <person name="Doxey A.C."/>
            <person name="Mansfield M.J."/>
            <person name="Schiavone M."/>
            <person name="Rossetto O."/>
            <person name="Pirazzini M."/>
            <person name="Dobrindt U."/>
            <person name="Montecucco C."/>
        </authorList>
    </citation>
    <scope>NUCLEOTIDE SEQUENCE [LARGE SCALE GENOMIC DNA]</scope>
    <source>
        <strain evidence="1 2">DSM 3997</strain>
    </source>
</reference>
<evidence type="ECO:0000313" key="1">
    <source>
        <dbReference type="EMBL" id="MPQ44731.1"/>
    </source>
</evidence>
<gene>
    <name evidence="1" type="ORF">GBZ86_13390</name>
</gene>
<comment type="caution">
    <text evidence="1">The sequence shown here is derived from an EMBL/GenBank/DDBJ whole genome shotgun (WGS) entry which is preliminary data.</text>
</comment>
<sequence length="117" mass="13381">MNNNFKYENDSFKLVPLDLPDNCKGTFITMTNNDFEIFKPNSISQFQTLHQPLNMTRLNNLNENLINSSNETSILNSNFSAVKSLMDKTNTFENLNANNNILVKTLVVVKKSTELFN</sequence>
<dbReference type="AlphaFoldDB" id="A0A6I1MV54"/>
<accession>A0A6I1MV54</accession>
<protein>
    <submittedName>
        <fullName evidence="1">Uncharacterized protein</fullName>
    </submittedName>
</protein>
<dbReference type="Proteomes" id="UP000430345">
    <property type="component" value="Unassembled WGS sequence"/>
</dbReference>
<proteinExistence type="predicted"/>
<name>A0A6I1MV54_9CLOT</name>